<organism evidence="2 3">
    <name type="scientific">Adiantum capillus-veneris</name>
    <name type="common">Maidenhair fern</name>
    <dbReference type="NCBI Taxonomy" id="13818"/>
    <lineage>
        <taxon>Eukaryota</taxon>
        <taxon>Viridiplantae</taxon>
        <taxon>Streptophyta</taxon>
        <taxon>Embryophyta</taxon>
        <taxon>Tracheophyta</taxon>
        <taxon>Polypodiopsida</taxon>
        <taxon>Polypodiidae</taxon>
        <taxon>Polypodiales</taxon>
        <taxon>Pteridineae</taxon>
        <taxon>Pteridaceae</taxon>
        <taxon>Vittarioideae</taxon>
        <taxon>Adiantum</taxon>
    </lineage>
</organism>
<keyword evidence="3" id="KW-1185">Reference proteome</keyword>
<gene>
    <name evidence="2" type="ORF">GOP47_0005748</name>
</gene>
<reference evidence="2 3" key="1">
    <citation type="submission" date="2021-01" db="EMBL/GenBank/DDBJ databases">
        <title>Adiantum capillus-veneris genome.</title>
        <authorList>
            <person name="Fang Y."/>
            <person name="Liao Q."/>
        </authorList>
    </citation>
    <scope>NUCLEOTIDE SEQUENCE [LARGE SCALE GENOMIC DNA]</scope>
    <source>
        <strain evidence="2">H3</strain>
        <tissue evidence="2">Leaf</tissue>
    </source>
</reference>
<sequence>MVPVPLLLTSSLSAADGKDPSASSSWSLLKLSFPASVRRATLVEMARKDTRPTTWHVGWPLRLESGMSLIKLATAMVMPSYKHRHCHREREREREREFGRIGGCHRDERGGEGRGRFGPAE</sequence>
<accession>A0A9D4V653</accession>
<dbReference type="Proteomes" id="UP000886520">
    <property type="component" value="Chromosome 5"/>
</dbReference>
<dbReference type="AlphaFoldDB" id="A0A9D4V653"/>
<feature type="region of interest" description="Disordered" evidence="1">
    <location>
        <begin position="82"/>
        <end position="121"/>
    </location>
</feature>
<proteinExistence type="predicted"/>
<evidence type="ECO:0000256" key="1">
    <source>
        <dbReference type="SAM" id="MobiDB-lite"/>
    </source>
</evidence>
<evidence type="ECO:0000313" key="2">
    <source>
        <dbReference type="EMBL" id="KAI5080269.1"/>
    </source>
</evidence>
<feature type="compositionally biased region" description="Basic and acidic residues" evidence="1">
    <location>
        <begin position="88"/>
        <end position="115"/>
    </location>
</feature>
<dbReference type="EMBL" id="JABFUD020000005">
    <property type="protein sequence ID" value="KAI5080269.1"/>
    <property type="molecule type" value="Genomic_DNA"/>
</dbReference>
<protein>
    <submittedName>
        <fullName evidence="2">Uncharacterized protein</fullName>
    </submittedName>
</protein>
<name>A0A9D4V653_ADICA</name>
<comment type="caution">
    <text evidence="2">The sequence shown here is derived from an EMBL/GenBank/DDBJ whole genome shotgun (WGS) entry which is preliminary data.</text>
</comment>
<evidence type="ECO:0000313" key="3">
    <source>
        <dbReference type="Proteomes" id="UP000886520"/>
    </source>
</evidence>